<evidence type="ECO:0000259" key="1">
    <source>
        <dbReference type="Pfam" id="PF00534"/>
    </source>
</evidence>
<sequence length="386" mass="43330">MKKVIYHFRTRGTGPEGVHIAGIAEGFEEAGYEVSFVSPTGRDPRQFRGSNPFKQSRESLLQRLSRYAPQVVFECGEIAYNRSAIQQMQAAMQDCDWIYERYAFFCHAAQSVAERFKKPYALEVNELAGDERVRKQVLTKRCRENERRILLGAKAVFPVSQYLADRIAEIGVAPERIHVVPNGVDAQQFFGRELEPREHLRARYGLQAGDRAYGFVGWFVPWHELDRLLSAFAQSFAGQLDRKLVLAGDGPLREALLEQAQALGIQQQLLLPGAIDYADIPAFLSALDVGIVPAVNAFRSPIKLFEYMGAGLPIVASRVEAVQSVLPDMQSAFLFDQTEIADLVRALQAVDACDAEVVGRENRALCQQQYTYQKHAQTICQVMEAR</sequence>
<dbReference type="RefSeq" id="WP_319834549.1">
    <property type="nucleotide sequence ID" value="NZ_CP138858.1"/>
</dbReference>
<dbReference type="CDD" id="cd03801">
    <property type="entry name" value="GT4_PimA-like"/>
    <property type="match status" value="1"/>
</dbReference>
<feature type="domain" description="Glycosyltransferase subfamily 4-like N-terminal" evidence="2">
    <location>
        <begin position="18"/>
        <end position="187"/>
    </location>
</feature>
<dbReference type="Proteomes" id="UP001324993">
    <property type="component" value="Chromosome"/>
</dbReference>
<keyword evidence="4" id="KW-1185">Reference proteome</keyword>
<accession>A0ABZ0RRV5</accession>
<proteinExistence type="predicted"/>
<dbReference type="Gene3D" id="3.40.50.2000">
    <property type="entry name" value="Glycogen Phosphorylase B"/>
    <property type="match status" value="2"/>
</dbReference>
<dbReference type="EMBL" id="CP138858">
    <property type="protein sequence ID" value="WPJ97720.1"/>
    <property type="molecule type" value="Genomic_DNA"/>
</dbReference>
<dbReference type="Pfam" id="PF13439">
    <property type="entry name" value="Glyco_transf_4"/>
    <property type="match status" value="1"/>
</dbReference>
<protein>
    <submittedName>
        <fullName evidence="3">Glycosyltransferase family 4 protein</fullName>
        <ecNumber evidence="3">2.4.-.-</ecNumber>
    </submittedName>
</protein>
<dbReference type="PANTHER" id="PTHR12526">
    <property type="entry name" value="GLYCOSYLTRANSFERASE"/>
    <property type="match status" value="1"/>
</dbReference>
<evidence type="ECO:0000259" key="2">
    <source>
        <dbReference type="Pfam" id="PF13439"/>
    </source>
</evidence>
<name>A0ABZ0RRV5_9BACT</name>
<dbReference type="InterPro" id="IPR001296">
    <property type="entry name" value="Glyco_trans_1"/>
</dbReference>
<dbReference type="EC" id="2.4.-.-" evidence="3"/>
<keyword evidence="3" id="KW-0328">Glycosyltransferase</keyword>
<evidence type="ECO:0000313" key="3">
    <source>
        <dbReference type="EMBL" id="WPJ97720.1"/>
    </source>
</evidence>
<dbReference type="InterPro" id="IPR028098">
    <property type="entry name" value="Glyco_trans_4-like_N"/>
</dbReference>
<dbReference type="PANTHER" id="PTHR12526:SF600">
    <property type="entry name" value="GLYCOSYL TRANSFERASE GROUP 1"/>
    <property type="match status" value="1"/>
</dbReference>
<keyword evidence="3" id="KW-0808">Transferase</keyword>
<gene>
    <name evidence="3" type="ORF">SH580_08355</name>
</gene>
<evidence type="ECO:0000313" key="4">
    <source>
        <dbReference type="Proteomes" id="UP001324993"/>
    </source>
</evidence>
<reference evidence="3 4" key="1">
    <citation type="submission" date="2023-11" db="EMBL/GenBank/DDBJ databases">
        <title>Coraliomargarita sp. nov., isolated from marine algae.</title>
        <authorList>
            <person name="Lee J.K."/>
            <person name="Baek J.H."/>
            <person name="Kim J.M."/>
            <person name="Choi D.G."/>
            <person name="Jeon C.O."/>
        </authorList>
    </citation>
    <scope>NUCLEOTIDE SEQUENCE [LARGE SCALE GENOMIC DNA]</scope>
    <source>
        <strain evidence="3 4">J2-16</strain>
    </source>
</reference>
<feature type="domain" description="Glycosyl transferase family 1" evidence="1">
    <location>
        <begin position="197"/>
        <end position="349"/>
    </location>
</feature>
<dbReference type="Pfam" id="PF00534">
    <property type="entry name" value="Glycos_transf_1"/>
    <property type="match status" value="1"/>
</dbReference>
<dbReference type="GO" id="GO:0016757">
    <property type="term" value="F:glycosyltransferase activity"/>
    <property type="evidence" value="ECO:0007669"/>
    <property type="project" value="UniProtKB-KW"/>
</dbReference>
<organism evidence="3 4">
    <name type="scientific">Coraliomargarita algicola</name>
    <dbReference type="NCBI Taxonomy" id="3092156"/>
    <lineage>
        <taxon>Bacteria</taxon>
        <taxon>Pseudomonadati</taxon>
        <taxon>Verrucomicrobiota</taxon>
        <taxon>Opitutia</taxon>
        <taxon>Puniceicoccales</taxon>
        <taxon>Coraliomargaritaceae</taxon>
        <taxon>Coraliomargarita</taxon>
    </lineage>
</organism>
<dbReference type="SUPFAM" id="SSF53756">
    <property type="entry name" value="UDP-Glycosyltransferase/glycogen phosphorylase"/>
    <property type="match status" value="1"/>
</dbReference>